<accession>A0A497XD22</accession>
<keyword evidence="3" id="KW-1185">Reference proteome</keyword>
<organism evidence="2 3">
    <name type="scientific">Sulfurisoma sediminicola</name>
    <dbReference type="NCBI Taxonomy" id="1381557"/>
    <lineage>
        <taxon>Bacteria</taxon>
        <taxon>Pseudomonadati</taxon>
        <taxon>Pseudomonadota</taxon>
        <taxon>Betaproteobacteria</taxon>
        <taxon>Nitrosomonadales</taxon>
        <taxon>Sterolibacteriaceae</taxon>
        <taxon>Sulfurisoma</taxon>
    </lineage>
</organism>
<proteinExistence type="predicted"/>
<gene>
    <name evidence="2" type="ORF">DFR35_1499</name>
</gene>
<dbReference type="AlphaFoldDB" id="A0A497XD22"/>
<dbReference type="Proteomes" id="UP000268908">
    <property type="component" value="Unassembled WGS sequence"/>
</dbReference>
<reference evidence="2 3" key="1">
    <citation type="submission" date="2018-10" db="EMBL/GenBank/DDBJ databases">
        <title>Genomic Encyclopedia of Type Strains, Phase IV (KMG-IV): sequencing the most valuable type-strain genomes for metagenomic binning, comparative biology and taxonomic classification.</title>
        <authorList>
            <person name="Goeker M."/>
        </authorList>
    </citation>
    <scope>NUCLEOTIDE SEQUENCE [LARGE SCALE GENOMIC DNA]</scope>
    <source>
        <strain evidence="2 3">DSM 26916</strain>
    </source>
</reference>
<comment type="caution">
    <text evidence="2">The sequence shown here is derived from an EMBL/GenBank/DDBJ whole genome shotgun (WGS) entry which is preliminary data.</text>
</comment>
<keyword evidence="1" id="KW-0472">Membrane</keyword>
<name>A0A497XD22_9PROT</name>
<sequence>MLDPNTVALLSQLGISPETAEAAAASMVLLTVLTLAAAIPTVMLAKKKGRSVALWLVFALSIPLLPLLLVWLLPAVKRPPAL</sequence>
<protein>
    <submittedName>
        <fullName evidence="2">Uncharacterized protein</fullName>
    </submittedName>
</protein>
<evidence type="ECO:0000256" key="1">
    <source>
        <dbReference type="SAM" id="Phobius"/>
    </source>
</evidence>
<feature type="transmembrane region" description="Helical" evidence="1">
    <location>
        <begin position="52"/>
        <end position="73"/>
    </location>
</feature>
<dbReference type="EMBL" id="RCCI01000005">
    <property type="protein sequence ID" value="RLJ64851.1"/>
    <property type="molecule type" value="Genomic_DNA"/>
</dbReference>
<dbReference type="RefSeq" id="WP_121241209.1">
    <property type="nucleotide sequence ID" value="NZ_BHVV01000006.1"/>
</dbReference>
<evidence type="ECO:0000313" key="2">
    <source>
        <dbReference type="EMBL" id="RLJ64851.1"/>
    </source>
</evidence>
<evidence type="ECO:0000313" key="3">
    <source>
        <dbReference type="Proteomes" id="UP000268908"/>
    </source>
</evidence>
<keyword evidence="1" id="KW-1133">Transmembrane helix</keyword>
<keyword evidence="1" id="KW-0812">Transmembrane</keyword>
<feature type="transmembrane region" description="Helical" evidence="1">
    <location>
        <begin position="22"/>
        <end position="45"/>
    </location>
</feature>